<protein>
    <submittedName>
        <fullName evidence="1">Uncharacterized protein</fullName>
    </submittedName>
</protein>
<accession>A0A1H6QGI4</accession>
<dbReference type="Proteomes" id="UP000199532">
    <property type="component" value="Unassembled WGS sequence"/>
</dbReference>
<organism evidence="1 2">
    <name type="scientific">Dyadobacter koreensis</name>
    <dbReference type="NCBI Taxonomy" id="408657"/>
    <lineage>
        <taxon>Bacteria</taxon>
        <taxon>Pseudomonadati</taxon>
        <taxon>Bacteroidota</taxon>
        <taxon>Cytophagia</taxon>
        <taxon>Cytophagales</taxon>
        <taxon>Spirosomataceae</taxon>
        <taxon>Dyadobacter</taxon>
    </lineage>
</organism>
<name>A0A1H6QGI4_9BACT</name>
<proteinExistence type="predicted"/>
<reference evidence="1 2" key="1">
    <citation type="submission" date="2016-10" db="EMBL/GenBank/DDBJ databases">
        <authorList>
            <person name="de Groot N.N."/>
        </authorList>
    </citation>
    <scope>NUCLEOTIDE SEQUENCE [LARGE SCALE GENOMIC DNA]</scope>
    <source>
        <strain evidence="1 2">DSM 19938</strain>
    </source>
</reference>
<dbReference type="EMBL" id="FNXY01000001">
    <property type="protein sequence ID" value="SEI42773.1"/>
    <property type="molecule type" value="Genomic_DNA"/>
</dbReference>
<evidence type="ECO:0000313" key="1">
    <source>
        <dbReference type="EMBL" id="SEI42773.1"/>
    </source>
</evidence>
<keyword evidence="2" id="KW-1185">Reference proteome</keyword>
<evidence type="ECO:0000313" key="2">
    <source>
        <dbReference type="Proteomes" id="UP000199532"/>
    </source>
</evidence>
<gene>
    <name evidence="1" type="ORF">SAMN04487995_0633</name>
</gene>
<dbReference type="AlphaFoldDB" id="A0A1H6QGI4"/>
<sequence length="45" mass="5408">MCQYPLKEILMHNPLSRFDLQCIQFNKMITKSSEKDSGLYYFKMS</sequence>